<evidence type="ECO:0000256" key="1">
    <source>
        <dbReference type="SAM" id="SignalP"/>
    </source>
</evidence>
<dbReference type="Pfam" id="PF00419">
    <property type="entry name" value="Fimbrial"/>
    <property type="match status" value="1"/>
</dbReference>
<organism evidence="3 4">
    <name type="scientific">Chromobacterium haemolyticum</name>
    <dbReference type="NCBI Taxonomy" id="394935"/>
    <lineage>
        <taxon>Bacteria</taxon>
        <taxon>Pseudomonadati</taxon>
        <taxon>Pseudomonadota</taxon>
        <taxon>Betaproteobacteria</taxon>
        <taxon>Neisseriales</taxon>
        <taxon>Chromobacteriaceae</taxon>
        <taxon>Chromobacterium</taxon>
    </lineage>
</organism>
<comment type="caution">
    <text evidence="3">The sequence shown here is derived from an EMBL/GenBank/DDBJ whole genome shotgun (WGS) entry which is preliminary data.</text>
</comment>
<evidence type="ECO:0000259" key="2">
    <source>
        <dbReference type="Pfam" id="PF00419"/>
    </source>
</evidence>
<dbReference type="InterPro" id="IPR011228">
    <property type="entry name" value="UCP029766"/>
</dbReference>
<dbReference type="RefSeq" id="WP_152596926.1">
    <property type="nucleotide sequence ID" value="NZ_CAEE01000923.1"/>
</dbReference>
<dbReference type="InterPro" id="IPR008966">
    <property type="entry name" value="Adhesion_dom_sf"/>
</dbReference>
<reference evidence="3 4" key="1">
    <citation type="submission" date="2021-03" db="EMBL/GenBank/DDBJ databases">
        <title>First Case of infection caused by Chromobacterium haemolyticum derived from water in China.</title>
        <authorList>
            <person name="Chen J."/>
            <person name="Liu C."/>
        </authorList>
    </citation>
    <scope>NUCLEOTIDE SEQUENCE [LARGE SCALE GENOMIC DNA]</scope>
    <source>
        <strain evidence="3 4">WJ-5</strain>
    </source>
</reference>
<dbReference type="InterPro" id="IPR036937">
    <property type="entry name" value="Adhesion_dom_fimbrial_sf"/>
</dbReference>
<dbReference type="EMBL" id="JAFLRD010000007">
    <property type="protein sequence ID" value="MBO0415851.1"/>
    <property type="molecule type" value="Genomic_DNA"/>
</dbReference>
<dbReference type="SUPFAM" id="SSF49401">
    <property type="entry name" value="Bacterial adhesins"/>
    <property type="match status" value="1"/>
</dbReference>
<sequence>MSSEMKVSIKIKCVALLAVLGGMLSAQAEGACYRVSRATPSTNPNANDYVEPDKGVVAVWDSPGIGHGGGSEAVPASININSSRFQPDGTLLSSGVAPSTSLGRTPYLSPEQVLFRCDAADQNQVYEYYTTNGPYPLTGMHEDGSKFGVERGYRTRYQGVVSRLTNLADGMFFQRHWQRRLLTGLDADSQGKLLIKVKNFTNIRVELFRVSNEEMSGCAGCGGGGDGRPAQGGTGIGGGFPFDYGIAYTVFKGPGVGSGVEYVNTDSNSNYPDYNRGNYIGAVKFYDKLYINRSATCAVSNVTPVVSFPRISAQQLNAGEQRELPLDINFSCQTGPVAEGLVNGMSSGTGRGQTAMGVLVQPANYQSAVHLGLTSSGSGATHLLSDGYGSVGVAAGVGVTLTREQGSETMNFLSNEWLTLGGRQDGWYPVLSGASETGRPNGETAYSTRLRARLTKLPGMTATAGRFHATVQAVIRVQ</sequence>
<name>A0ABS3GLD0_9NEIS</name>
<dbReference type="Proteomes" id="UP000664349">
    <property type="component" value="Unassembled WGS sequence"/>
</dbReference>
<protein>
    <submittedName>
        <fullName evidence="3">Fimbrial protein</fullName>
    </submittedName>
</protein>
<keyword evidence="1" id="KW-0732">Signal</keyword>
<dbReference type="Gene3D" id="2.60.40.1090">
    <property type="entry name" value="Fimbrial-type adhesion domain"/>
    <property type="match status" value="1"/>
</dbReference>
<evidence type="ECO:0000313" key="4">
    <source>
        <dbReference type="Proteomes" id="UP000664349"/>
    </source>
</evidence>
<feature type="domain" description="Fimbrial-type adhesion" evidence="2">
    <location>
        <begin position="289"/>
        <end position="478"/>
    </location>
</feature>
<keyword evidence="4" id="KW-1185">Reference proteome</keyword>
<feature type="signal peptide" evidence="1">
    <location>
        <begin position="1"/>
        <end position="28"/>
    </location>
</feature>
<gene>
    <name evidence="3" type="ORF">J1C50_10010</name>
</gene>
<feature type="chain" id="PRO_5046781039" evidence="1">
    <location>
        <begin position="29"/>
        <end position="478"/>
    </location>
</feature>
<proteinExistence type="predicted"/>
<dbReference type="InterPro" id="IPR000259">
    <property type="entry name" value="Adhesion_dom_fimbrial"/>
</dbReference>
<dbReference type="PIRSF" id="PIRSF029766">
    <property type="entry name" value="UCP029766"/>
    <property type="match status" value="1"/>
</dbReference>
<accession>A0ABS3GLD0</accession>
<evidence type="ECO:0000313" key="3">
    <source>
        <dbReference type="EMBL" id="MBO0415851.1"/>
    </source>
</evidence>